<gene>
    <name evidence="15" type="ORF">SKAU_G00267330</name>
</gene>
<feature type="signal peptide" evidence="13">
    <location>
        <begin position="1"/>
        <end position="18"/>
    </location>
</feature>
<keyword evidence="8" id="KW-0675">Receptor</keyword>
<keyword evidence="6 12" id="KW-0472">Membrane</keyword>
<comment type="caution">
    <text evidence="15">The sequence shown here is derived from an EMBL/GenBank/DDBJ whole genome shotgun (WGS) entry which is preliminary data.</text>
</comment>
<proteinExistence type="predicted"/>
<dbReference type="GO" id="GO:0042102">
    <property type="term" value="P:positive regulation of T cell proliferation"/>
    <property type="evidence" value="ECO:0007669"/>
    <property type="project" value="TreeGrafter"/>
</dbReference>
<keyword evidence="4 13" id="KW-0732">Signal</keyword>
<evidence type="ECO:0000256" key="11">
    <source>
        <dbReference type="SAM" id="MobiDB-lite"/>
    </source>
</evidence>
<accession>A0A9Q1EZH5</accession>
<keyword evidence="10" id="KW-0393">Immunoglobulin domain</keyword>
<dbReference type="InterPro" id="IPR007110">
    <property type="entry name" value="Ig-like_dom"/>
</dbReference>
<keyword evidence="2" id="KW-1003">Cell membrane</keyword>
<evidence type="ECO:0000259" key="14">
    <source>
        <dbReference type="PROSITE" id="PS50835"/>
    </source>
</evidence>
<dbReference type="InterPro" id="IPR051713">
    <property type="entry name" value="T-cell_Activation_Regulation"/>
</dbReference>
<dbReference type="GO" id="GO:0042130">
    <property type="term" value="P:negative regulation of T cell proliferation"/>
    <property type="evidence" value="ECO:0007669"/>
    <property type="project" value="TreeGrafter"/>
</dbReference>
<dbReference type="PROSITE" id="PS50835">
    <property type="entry name" value="IG_LIKE"/>
    <property type="match status" value="1"/>
</dbReference>
<reference evidence="15" key="1">
    <citation type="journal article" date="2023" name="Science">
        <title>Genome structures resolve the early diversification of teleost fishes.</title>
        <authorList>
            <person name="Parey E."/>
            <person name="Louis A."/>
            <person name="Montfort J."/>
            <person name="Bouchez O."/>
            <person name="Roques C."/>
            <person name="Iampietro C."/>
            <person name="Lluch J."/>
            <person name="Castinel A."/>
            <person name="Donnadieu C."/>
            <person name="Desvignes T."/>
            <person name="Floi Bucao C."/>
            <person name="Jouanno E."/>
            <person name="Wen M."/>
            <person name="Mejri S."/>
            <person name="Dirks R."/>
            <person name="Jansen H."/>
            <person name="Henkel C."/>
            <person name="Chen W.J."/>
            <person name="Zahm M."/>
            <person name="Cabau C."/>
            <person name="Klopp C."/>
            <person name="Thompson A.W."/>
            <person name="Robinson-Rechavi M."/>
            <person name="Braasch I."/>
            <person name="Lecointre G."/>
            <person name="Bobe J."/>
            <person name="Postlethwait J.H."/>
            <person name="Berthelot C."/>
            <person name="Roest Crollius H."/>
            <person name="Guiguen Y."/>
        </authorList>
    </citation>
    <scope>NUCLEOTIDE SEQUENCE</scope>
    <source>
        <strain evidence="15">WJC10195</strain>
    </source>
</reference>
<organism evidence="15 16">
    <name type="scientific">Synaphobranchus kaupii</name>
    <name type="common">Kaup's arrowtooth eel</name>
    <dbReference type="NCBI Taxonomy" id="118154"/>
    <lineage>
        <taxon>Eukaryota</taxon>
        <taxon>Metazoa</taxon>
        <taxon>Chordata</taxon>
        <taxon>Craniata</taxon>
        <taxon>Vertebrata</taxon>
        <taxon>Euteleostomi</taxon>
        <taxon>Actinopterygii</taxon>
        <taxon>Neopterygii</taxon>
        <taxon>Teleostei</taxon>
        <taxon>Anguilliformes</taxon>
        <taxon>Synaphobranchidae</taxon>
        <taxon>Synaphobranchus</taxon>
    </lineage>
</organism>
<keyword evidence="5 12" id="KW-1133">Transmembrane helix</keyword>
<keyword evidence="9" id="KW-0325">Glycoprotein</keyword>
<dbReference type="GO" id="GO:0006955">
    <property type="term" value="P:immune response"/>
    <property type="evidence" value="ECO:0007669"/>
    <property type="project" value="TreeGrafter"/>
</dbReference>
<keyword evidence="16" id="KW-1185">Reference proteome</keyword>
<dbReference type="Proteomes" id="UP001152622">
    <property type="component" value="Chromosome 10"/>
</dbReference>
<evidence type="ECO:0000313" key="15">
    <source>
        <dbReference type="EMBL" id="KAJ8348144.1"/>
    </source>
</evidence>
<dbReference type="PANTHER" id="PTHR25466:SF14">
    <property type="entry name" value="BUTYROPHILIN SUBFAMILY 2 MEMBER A2-LIKE-RELATED"/>
    <property type="match status" value="1"/>
</dbReference>
<dbReference type="EMBL" id="JAINUF010000010">
    <property type="protein sequence ID" value="KAJ8348144.1"/>
    <property type="molecule type" value="Genomic_DNA"/>
</dbReference>
<feature type="chain" id="PRO_5040306941" description="Ig-like domain-containing protein" evidence="13">
    <location>
        <begin position="19"/>
        <end position="397"/>
    </location>
</feature>
<feature type="transmembrane region" description="Helical" evidence="12">
    <location>
        <begin position="275"/>
        <end position="300"/>
    </location>
</feature>
<evidence type="ECO:0000256" key="3">
    <source>
        <dbReference type="ARBA" id="ARBA00022692"/>
    </source>
</evidence>
<keyword evidence="7" id="KW-1015">Disulfide bond</keyword>
<evidence type="ECO:0000256" key="1">
    <source>
        <dbReference type="ARBA" id="ARBA00004251"/>
    </source>
</evidence>
<comment type="subcellular location">
    <subcellularLocation>
        <location evidence="1">Cell membrane</location>
        <topology evidence="1">Single-pass type I membrane protein</topology>
    </subcellularLocation>
</comment>
<sequence>MSAFGALLILTATSQVTASACRPEHNRTVQCYGALGESVFLHLGVASKDAELRVNGKEKNILNYKSDKFTRYKLTNSSQFFINWTLRLDSVLKNDSEEYEVVVHSKEGILQFKSKIQLIIQAPLSEPVISQLCLPHGEVRVSCSSDGDVTEYNWTLGHKPLDGGAAYLKDEKNTVILKKNVSGNITCSVWNHVSHNLTTVRLSACPAPWICTLPNGTEVTVSMKTTEDFQSMLIIKVVLISIGGRENISVVCNNTSLTVGLEKINQGPDTGVMCVGITTVSVVICVAFTLFALTAAMYCFNRQRNRTAVTDEGDNSAQELVYTEVDFPSRVKGGRGREREREQESRTVYGQIKVPQAPNHTEGKAYGEEDAVYARVHKNTTGQSQRRGHTDQPVEKV</sequence>
<dbReference type="GO" id="GO:0071222">
    <property type="term" value="P:cellular response to lipopolysaccharide"/>
    <property type="evidence" value="ECO:0007669"/>
    <property type="project" value="TreeGrafter"/>
</dbReference>
<feature type="region of interest" description="Disordered" evidence="11">
    <location>
        <begin position="330"/>
        <end position="397"/>
    </location>
</feature>
<dbReference type="Gene3D" id="2.60.40.10">
    <property type="entry name" value="Immunoglobulins"/>
    <property type="match status" value="2"/>
</dbReference>
<keyword evidence="3 12" id="KW-0812">Transmembrane</keyword>
<feature type="domain" description="Ig-like" evidence="14">
    <location>
        <begin position="127"/>
        <end position="203"/>
    </location>
</feature>
<evidence type="ECO:0000256" key="9">
    <source>
        <dbReference type="ARBA" id="ARBA00023180"/>
    </source>
</evidence>
<evidence type="ECO:0000256" key="7">
    <source>
        <dbReference type="ARBA" id="ARBA00023157"/>
    </source>
</evidence>
<dbReference type="AlphaFoldDB" id="A0A9Q1EZH5"/>
<dbReference type="GO" id="GO:0009897">
    <property type="term" value="C:external side of plasma membrane"/>
    <property type="evidence" value="ECO:0007669"/>
    <property type="project" value="TreeGrafter"/>
</dbReference>
<name>A0A9Q1EZH5_SYNKA</name>
<dbReference type="OrthoDB" id="8439544at2759"/>
<evidence type="ECO:0000256" key="6">
    <source>
        <dbReference type="ARBA" id="ARBA00023136"/>
    </source>
</evidence>
<protein>
    <recommendedName>
        <fullName evidence="14">Ig-like domain-containing protein</fullName>
    </recommendedName>
</protein>
<dbReference type="GO" id="GO:0007166">
    <property type="term" value="P:cell surface receptor signaling pathway"/>
    <property type="evidence" value="ECO:0007669"/>
    <property type="project" value="TreeGrafter"/>
</dbReference>
<evidence type="ECO:0000256" key="2">
    <source>
        <dbReference type="ARBA" id="ARBA00022475"/>
    </source>
</evidence>
<evidence type="ECO:0000256" key="5">
    <source>
        <dbReference type="ARBA" id="ARBA00022989"/>
    </source>
</evidence>
<evidence type="ECO:0000256" key="12">
    <source>
        <dbReference type="SAM" id="Phobius"/>
    </source>
</evidence>
<evidence type="ECO:0000256" key="10">
    <source>
        <dbReference type="ARBA" id="ARBA00023319"/>
    </source>
</evidence>
<evidence type="ECO:0000256" key="13">
    <source>
        <dbReference type="SAM" id="SignalP"/>
    </source>
</evidence>
<feature type="compositionally biased region" description="Basic and acidic residues" evidence="11">
    <location>
        <begin position="388"/>
        <end position="397"/>
    </location>
</feature>
<evidence type="ECO:0000256" key="4">
    <source>
        <dbReference type="ARBA" id="ARBA00022729"/>
    </source>
</evidence>
<dbReference type="InterPro" id="IPR013783">
    <property type="entry name" value="Ig-like_fold"/>
</dbReference>
<dbReference type="GO" id="GO:0031295">
    <property type="term" value="P:T cell costimulation"/>
    <property type="evidence" value="ECO:0007669"/>
    <property type="project" value="TreeGrafter"/>
</dbReference>
<evidence type="ECO:0000313" key="16">
    <source>
        <dbReference type="Proteomes" id="UP001152622"/>
    </source>
</evidence>
<evidence type="ECO:0000256" key="8">
    <source>
        <dbReference type="ARBA" id="ARBA00023170"/>
    </source>
</evidence>
<dbReference type="PANTHER" id="PTHR25466">
    <property type="entry name" value="T-LYMPHOCYTE ACTIVATION ANTIGEN"/>
    <property type="match status" value="1"/>
</dbReference>
<feature type="compositionally biased region" description="Basic and acidic residues" evidence="11">
    <location>
        <begin position="335"/>
        <end position="345"/>
    </location>
</feature>